<dbReference type="RefSeq" id="WP_211875500.1">
    <property type="nucleotide sequence ID" value="NZ_JAAEDH010000020.1"/>
</dbReference>
<accession>A0AAF1KPW6</accession>
<name>A0AAF1KPW6_9PROT</name>
<evidence type="ECO:0000313" key="2">
    <source>
        <dbReference type="Proteomes" id="UP001196068"/>
    </source>
</evidence>
<reference evidence="1" key="2">
    <citation type="journal article" date="2021" name="Syst. Appl. Microbiol.">
        <title>Roseomonas hellenica sp. nov., isolated from roots of wild-growing Alkanna tinctoria.</title>
        <authorList>
            <person name="Rat A."/>
            <person name="Naranjo H.D."/>
            <person name="Lebbe L."/>
            <person name="Cnockaert M."/>
            <person name="Krigas N."/>
            <person name="Grigoriadou K."/>
            <person name="Maloupa E."/>
            <person name="Willems A."/>
        </authorList>
    </citation>
    <scope>NUCLEOTIDE SEQUENCE</scope>
    <source>
        <strain evidence="1">LMG 28251</strain>
    </source>
</reference>
<dbReference type="Proteomes" id="UP001196068">
    <property type="component" value="Unassembled WGS sequence"/>
</dbReference>
<dbReference type="Pfam" id="PF11249">
    <property type="entry name" value="DUF3047"/>
    <property type="match status" value="1"/>
</dbReference>
<reference evidence="1" key="1">
    <citation type="submission" date="2020-01" db="EMBL/GenBank/DDBJ databases">
        <authorList>
            <person name="Rat A."/>
        </authorList>
    </citation>
    <scope>NUCLEOTIDE SEQUENCE</scope>
    <source>
        <strain evidence="1">LMG 28251</strain>
    </source>
</reference>
<comment type="caution">
    <text evidence="1">The sequence shown here is derived from an EMBL/GenBank/DDBJ whole genome shotgun (WGS) entry which is preliminary data.</text>
</comment>
<protein>
    <submittedName>
        <fullName evidence="1">DUF3047 domain-containing protein</fullName>
    </submittedName>
</protein>
<sequence length="228" mass="24369">MRAYAVSAVLLCSPLIGGSAARQDAAPDLAAAGWRAGTWSGVAPAQFNALPNEGVRVRGQGQGSFVWRPQRGAPQCLFWRWRVDAGPPPTRLDRQGGDDRALTLSVGFSGWPKDAGFWTRTQFQVAQAAAGEHPLPRSVLIYAWGGTGAEPNPFPSPYLHGLGQVRILQPASAQRGAWVEQRVDLAADWRASFGADPPPMQELAIGSDGDDTRSAVDAAVERIRFGPC</sequence>
<keyword evidence="2" id="KW-1185">Reference proteome</keyword>
<organism evidence="1 2">
    <name type="scientific">Plastoroseomonas arctica</name>
    <dbReference type="NCBI Taxonomy" id="1509237"/>
    <lineage>
        <taxon>Bacteria</taxon>
        <taxon>Pseudomonadati</taxon>
        <taxon>Pseudomonadota</taxon>
        <taxon>Alphaproteobacteria</taxon>
        <taxon>Acetobacterales</taxon>
        <taxon>Acetobacteraceae</taxon>
        <taxon>Plastoroseomonas</taxon>
    </lineage>
</organism>
<proteinExistence type="predicted"/>
<evidence type="ECO:0000313" key="1">
    <source>
        <dbReference type="EMBL" id="MBR0656638.1"/>
    </source>
</evidence>
<dbReference type="EMBL" id="JAAEDH010000020">
    <property type="protein sequence ID" value="MBR0656638.1"/>
    <property type="molecule type" value="Genomic_DNA"/>
</dbReference>
<dbReference type="InterPro" id="IPR021409">
    <property type="entry name" value="DUF3047"/>
</dbReference>
<dbReference type="AlphaFoldDB" id="A0AAF1KPW6"/>
<gene>
    <name evidence="1" type="ORF">GXW79_16280</name>
</gene>